<sequence>MDPFMGSGTTIVEAALKGHAVIGIDVNPLAKLITDAKVTPIDPVLLSHRVDCMFERAERMKGTAKAPFEPRASERIDFWFPPSQREKLEALLAAIQAERNGDVRRLLMCGFSNILKCCSLWYPGSTKPVRSDKRRRNPEDPFKAMSRQLRIMAERNEELFEYWGPTSAMRRPPIKTLCRDIRLMRLPASSVDCVITSPPYVTSYDYAELHQLSLLWLGYAANHQDIRPSFMGAVHGLHPSQHPTRELGSNLAASIVDDLRESPAEPHLVRAVTKYYQDMWLFVRKARRVLKPGGVLVLVIGNTVLRGVLVRNAEALAEMGEKQGLRLTQVIRRRIPLKSIPQRRDPVSGRFTSHQGGTANAYPEEYVIVMNA</sequence>
<evidence type="ECO:0000313" key="9">
    <source>
        <dbReference type="Proteomes" id="UP001519289"/>
    </source>
</evidence>
<dbReference type="Proteomes" id="UP001519289">
    <property type="component" value="Unassembled WGS sequence"/>
</dbReference>
<keyword evidence="4" id="KW-0808">Transferase</keyword>
<keyword evidence="5" id="KW-0949">S-adenosyl-L-methionine</keyword>
<accession>A0ABS4JQJ7</accession>
<evidence type="ECO:0000256" key="4">
    <source>
        <dbReference type="ARBA" id="ARBA00022679"/>
    </source>
</evidence>
<evidence type="ECO:0000256" key="2">
    <source>
        <dbReference type="ARBA" id="ARBA00012185"/>
    </source>
</evidence>
<dbReference type="InterPro" id="IPR017985">
    <property type="entry name" value="MeTrfase_CN4_CS"/>
</dbReference>
<dbReference type="PROSITE" id="PS00093">
    <property type="entry name" value="N4_MTASE"/>
    <property type="match status" value="1"/>
</dbReference>
<dbReference type="InterPro" id="IPR029063">
    <property type="entry name" value="SAM-dependent_MTases_sf"/>
</dbReference>
<evidence type="ECO:0000313" key="8">
    <source>
        <dbReference type="EMBL" id="MBP2017808.1"/>
    </source>
</evidence>
<name>A0ABS4JQJ7_9FIRM</name>
<evidence type="ECO:0000256" key="1">
    <source>
        <dbReference type="ARBA" id="ARBA00010203"/>
    </source>
</evidence>
<comment type="caution">
    <text evidence="8">The sequence shown here is derived from an EMBL/GenBank/DDBJ whole genome shotgun (WGS) entry which is preliminary data.</text>
</comment>
<evidence type="ECO:0000256" key="3">
    <source>
        <dbReference type="ARBA" id="ARBA00022603"/>
    </source>
</evidence>
<dbReference type="SUPFAM" id="SSF53335">
    <property type="entry name" value="S-adenosyl-L-methionine-dependent methyltransferases"/>
    <property type="match status" value="2"/>
</dbReference>
<dbReference type="EC" id="2.1.1.113" evidence="2"/>
<dbReference type="EMBL" id="JAGGLG010000007">
    <property type="protein sequence ID" value="MBP2017808.1"/>
    <property type="molecule type" value="Genomic_DNA"/>
</dbReference>
<dbReference type="GO" id="GO:0008168">
    <property type="term" value="F:methyltransferase activity"/>
    <property type="evidence" value="ECO:0007669"/>
    <property type="project" value="UniProtKB-KW"/>
</dbReference>
<keyword evidence="9" id="KW-1185">Reference proteome</keyword>
<comment type="catalytic activity">
    <reaction evidence="7">
        <text>a 2'-deoxycytidine in DNA + S-adenosyl-L-methionine = an N(4)-methyl-2'-deoxycytidine in DNA + S-adenosyl-L-homocysteine + H(+)</text>
        <dbReference type="Rhea" id="RHEA:16857"/>
        <dbReference type="Rhea" id="RHEA-COMP:11369"/>
        <dbReference type="Rhea" id="RHEA-COMP:13674"/>
        <dbReference type="ChEBI" id="CHEBI:15378"/>
        <dbReference type="ChEBI" id="CHEBI:57856"/>
        <dbReference type="ChEBI" id="CHEBI:59789"/>
        <dbReference type="ChEBI" id="CHEBI:85452"/>
        <dbReference type="ChEBI" id="CHEBI:137933"/>
        <dbReference type="EC" id="2.1.1.113"/>
    </reaction>
</comment>
<evidence type="ECO:0000256" key="6">
    <source>
        <dbReference type="ARBA" id="ARBA00022747"/>
    </source>
</evidence>
<comment type="similarity">
    <text evidence="1">Belongs to the N(4)/N(6)-methyltransferase family. N(4) subfamily.</text>
</comment>
<organism evidence="8 9">
    <name type="scientific">Symbiobacterium terraclitae</name>
    <dbReference type="NCBI Taxonomy" id="557451"/>
    <lineage>
        <taxon>Bacteria</taxon>
        <taxon>Bacillati</taxon>
        <taxon>Bacillota</taxon>
        <taxon>Clostridia</taxon>
        <taxon>Eubacteriales</taxon>
        <taxon>Symbiobacteriaceae</taxon>
        <taxon>Symbiobacterium</taxon>
    </lineage>
</organism>
<keyword evidence="3 8" id="KW-0489">Methyltransferase</keyword>
<evidence type="ECO:0000256" key="5">
    <source>
        <dbReference type="ARBA" id="ARBA00022691"/>
    </source>
</evidence>
<dbReference type="Gene3D" id="3.40.50.150">
    <property type="entry name" value="Vaccinia Virus protein VP39"/>
    <property type="match status" value="2"/>
</dbReference>
<proteinExistence type="inferred from homology"/>
<evidence type="ECO:0000256" key="7">
    <source>
        <dbReference type="ARBA" id="ARBA00049120"/>
    </source>
</evidence>
<gene>
    <name evidence="8" type="ORF">J2Z79_001193</name>
</gene>
<keyword evidence="6" id="KW-0680">Restriction system</keyword>
<protein>
    <recommendedName>
        <fullName evidence="2">site-specific DNA-methyltransferase (cytosine-N(4)-specific)</fullName>
        <ecNumber evidence="2">2.1.1.113</ecNumber>
    </recommendedName>
</protein>
<reference evidence="8 9" key="1">
    <citation type="submission" date="2021-03" db="EMBL/GenBank/DDBJ databases">
        <title>Genomic Encyclopedia of Type Strains, Phase IV (KMG-IV): sequencing the most valuable type-strain genomes for metagenomic binning, comparative biology and taxonomic classification.</title>
        <authorList>
            <person name="Goeker M."/>
        </authorList>
    </citation>
    <scope>NUCLEOTIDE SEQUENCE [LARGE SCALE GENOMIC DNA]</scope>
    <source>
        <strain evidence="8 9">DSM 27138</strain>
    </source>
</reference>
<dbReference type="GO" id="GO:0032259">
    <property type="term" value="P:methylation"/>
    <property type="evidence" value="ECO:0007669"/>
    <property type="project" value="UniProtKB-KW"/>
</dbReference>